<accession>A0A498K9C7</accession>
<evidence type="ECO:0000313" key="2">
    <source>
        <dbReference type="Proteomes" id="UP000290289"/>
    </source>
</evidence>
<comment type="caution">
    <text evidence="1">The sequence shown here is derived from an EMBL/GenBank/DDBJ whole genome shotgun (WGS) entry which is preliminary data.</text>
</comment>
<dbReference type="AlphaFoldDB" id="A0A498K9C7"/>
<reference evidence="1 2" key="1">
    <citation type="submission" date="2018-10" db="EMBL/GenBank/DDBJ databases">
        <title>A high-quality apple genome assembly.</title>
        <authorList>
            <person name="Hu J."/>
        </authorList>
    </citation>
    <scope>NUCLEOTIDE SEQUENCE [LARGE SCALE GENOMIC DNA]</scope>
    <source>
        <strain evidence="2">cv. HFTH1</strain>
        <tissue evidence="1">Young leaf</tissue>
    </source>
</reference>
<organism evidence="1 2">
    <name type="scientific">Malus domestica</name>
    <name type="common">Apple</name>
    <name type="synonym">Pyrus malus</name>
    <dbReference type="NCBI Taxonomy" id="3750"/>
    <lineage>
        <taxon>Eukaryota</taxon>
        <taxon>Viridiplantae</taxon>
        <taxon>Streptophyta</taxon>
        <taxon>Embryophyta</taxon>
        <taxon>Tracheophyta</taxon>
        <taxon>Spermatophyta</taxon>
        <taxon>Magnoliopsida</taxon>
        <taxon>eudicotyledons</taxon>
        <taxon>Gunneridae</taxon>
        <taxon>Pentapetalae</taxon>
        <taxon>rosids</taxon>
        <taxon>fabids</taxon>
        <taxon>Rosales</taxon>
        <taxon>Rosaceae</taxon>
        <taxon>Amygdaloideae</taxon>
        <taxon>Maleae</taxon>
        <taxon>Malus</taxon>
    </lineage>
</organism>
<sequence length="80" mass="9546">MDSLVTNLWWGHDVRERHIHWVSKDILRLPKARGAKQRWRIIQVPESLWAKVLKARYFPHCLFLEAKQGGRASWAWTSLL</sequence>
<evidence type="ECO:0008006" key="3">
    <source>
        <dbReference type="Google" id="ProtNLM"/>
    </source>
</evidence>
<evidence type="ECO:0000313" key="1">
    <source>
        <dbReference type="EMBL" id="RXI02924.1"/>
    </source>
</evidence>
<keyword evidence="2" id="KW-1185">Reference proteome</keyword>
<proteinExistence type="predicted"/>
<dbReference type="EMBL" id="RDQH01000329">
    <property type="protein sequence ID" value="RXI02924.1"/>
    <property type="molecule type" value="Genomic_DNA"/>
</dbReference>
<gene>
    <name evidence="1" type="ORF">DVH24_003002</name>
</gene>
<dbReference type="Proteomes" id="UP000290289">
    <property type="component" value="Chromosome 3"/>
</dbReference>
<protein>
    <recommendedName>
        <fullName evidence="3">Reverse transcriptase zinc-binding domain-containing protein</fullName>
    </recommendedName>
</protein>
<name>A0A498K9C7_MALDO</name>
<dbReference type="STRING" id="3750.A0A498K9C7"/>